<evidence type="ECO:0000256" key="3">
    <source>
        <dbReference type="ARBA" id="ARBA00023180"/>
    </source>
</evidence>
<dbReference type="InterPro" id="IPR005018">
    <property type="entry name" value="DOMON_domain"/>
</dbReference>
<dbReference type="PANTHER" id="PTHR10157">
    <property type="entry name" value="DOPAMINE BETA HYDROXYLASE RELATED"/>
    <property type="match status" value="1"/>
</dbReference>
<dbReference type="CDD" id="cd09631">
    <property type="entry name" value="DOMON_DOH"/>
    <property type="match status" value="1"/>
</dbReference>
<keyword evidence="3" id="KW-0325">Glycoprotein</keyword>
<dbReference type="InterPro" id="IPR045266">
    <property type="entry name" value="DOH_DOMON"/>
</dbReference>
<feature type="compositionally biased region" description="Basic and acidic residues" evidence="4">
    <location>
        <begin position="627"/>
        <end position="641"/>
    </location>
</feature>
<feature type="compositionally biased region" description="Polar residues" evidence="4">
    <location>
        <begin position="616"/>
        <end position="626"/>
    </location>
</feature>
<feature type="compositionally biased region" description="Low complexity" evidence="4">
    <location>
        <begin position="605"/>
        <end position="615"/>
    </location>
</feature>
<evidence type="ECO:0000256" key="2">
    <source>
        <dbReference type="ARBA" id="ARBA00023157"/>
    </source>
</evidence>
<evidence type="ECO:0000313" key="8">
    <source>
        <dbReference type="Proteomes" id="UP001642540"/>
    </source>
</evidence>
<dbReference type="Pfam" id="PF01082">
    <property type="entry name" value="Cu2_monooxygen"/>
    <property type="match status" value="1"/>
</dbReference>
<dbReference type="Gene3D" id="2.60.120.310">
    <property type="entry name" value="Copper type II, ascorbate-dependent monooxygenase, N-terminal domain"/>
    <property type="match status" value="1"/>
</dbReference>
<feature type="chain" id="PRO_5046297336" description="DOMON domain-containing protein" evidence="5">
    <location>
        <begin position="23"/>
        <end position="718"/>
    </location>
</feature>
<comment type="caution">
    <text evidence="7">The sequence shown here is derived from an EMBL/GenBank/DDBJ whole genome shotgun (WGS) entry which is preliminary data.</text>
</comment>
<evidence type="ECO:0000256" key="1">
    <source>
        <dbReference type="ARBA" id="ARBA00010676"/>
    </source>
</evidence>
<dbReference type="PANTHER" id="PTHR10157:SF23">
    <property type="entry name" value="MOXD1 HOMOLOG 1"/>
    <property type="match status" value="1"/>
</dbReference>
<dbReference type="InterPro" id="IPR008977">
    <property type="entry name" value="PHM/PNGase_F_dom_sf"/>
</dbReference>
<organism evidence="7 8">
    <name type="scientific">Orchesella dallaii</name>
    <dbReference type="NCBI Taxonomy" id="48710"/>
    <lineage>
        <taxon>Eukaryota</taxon>
        <taxon>Metazoa</taxon>
        <taxon>Ecdysozoa</taxon>
        <taxon>Arthropoda</taxon>
        <taxon>Hexapoda</taxon>
        <taxon>Collembola</taxon>
        <taxon>Entomobryomorpha</taxon>
        <taxon>Entomobryoidea</taxon>
        <taxon>Orchesellidae</taxon>
        <taxon>Orchesellinae</taxon>
        <taxon>Orchesella</taxon>
    </lineage>
</organism>
<dbReference type="InterPro" id="IPR014784">
    <property type="entry name" value="Cu2_ascorb_mOase-like_C"/>
</dbReference>
<keyword evidence="5" id="KW-0732">Signal</keyword>
<feature type="signal peptide" evidence="5">
    <location>
        <begin position="1"/>
        <end position="22"/>
    </location>
</feature>
<dbReference type="SMART" id="SM00664">
    <property type="entry name" value="DoH"/>
    <property type="match status" value="1"/>
</dbReference>
<comment type="similarity">
    <text evidence="1">Belongs to the copper type II ascorbate-dependent monooxygenase family.</text>
</comment>
<dbReference type="InterPro" id="IPR036939">
    <property type="entry name" value="Cu2_ascorb_mOase_N_sf"/>
</dbReference>
<evidence type="ECO:0000256" key="4">
    <source>
        <dbReference type="SAM" id="MobiDB-lite"/>
    </source>
</evidence>
<gene>
    <name evidence="7" type="ORF">ODALV1_LOCUS127</name>
</gene>
<dbReference type="SUPFAM" id="SSF49742">
    <property type="entry name" value="PHM/PNGase F"/>
    <property type="match status" value="2"/>
</dbReference>
<name>A0ABP1PHP4_9HEXA</name>
<evidence type="ECO:0000256" key="5">
    <source>
        <dbReference type="SAM" id="SignalP"/>
    </source>
</evidence>
<dbReference type="InterPro" id="IPR000323">
    <property type="entry name" value="Cu2_ascorb_mOase_N"/>
</dbReference>
<reference evidence="7 8" key="1">
    <citation type="submission" date="2024-08" db="EMBL/GenBank/DDBJ databases">
        <authorList>
            <person name="Cucini C."/>
            <person name="Frati F."/>
        </authorList>
    </citation>
    <scope>NUCLEOTIDE SEQUENCE [LARGE SCALE GENOMIC DNA]</scope>
</reference>
<evidence type="ECO:0000259" key="6">
    <source>
        <dbReference type="PROSITE" id="PS50836"/>
    </source>
</evidence>
<dbReference type="Proteomes" id="UP001642540">
    <property type="component" value="Unassembled WGS sequence"/>
</dbReference>
<feature type="region of interest" description="Disordered" evidence="4">
    <location>
        <begin position="605"/>
        <end position="648"/>
    </location>
</feature>
<dbReference type="InterPro" id="IPR024548">
    <property type="entry name" value="Cu2_monoox_C"/>
</dbReference>
<dbReference type="PROSITE" id="PS50836">
    <property type="entry name" value="DOMON"/>
    <property type="match status" value="1"/>
</dbReference>
<evidence type="ECO:0000313" key="7">
    <source>
        <dbReference type="EMBL" id="CAL8068134.1"/>
    </source>
</evidence>
<keyword evidence="8" id="KW-1185">Reference proteome</keyword>
<dbReference type="PRINTS" id="PR00767">
    <property type="entry name" value="DBMONOXGNASE"/>
</dbReference>
<dbReference type="EMBL" id="CAXLJM020000001">
    <property type="protein sequence ID" value="CAL8068134.1"/>
    <property type="molecule type" value="Genomic_DNA"/>
</dbReference>
<dbReference type="Pfam" id="PF03712">
    <property type="entry name" value="Cu2_monoox_C"/>
    <property type="match status" value="1"/>
</dbReference>
<dbReference type="InterPro" id="IPR028460">
    <property type="entry name" value="Tbh/DBH"/>
</dbReference>
<dbReference type="Pfam" id="PF03351">
    <property type="entry name" value="DOMON"/>
    <property type="match status" value="1"/>
</dbReference>
<dbReference type="Gene3D" id="2.60.120.230">
    <property type="match status" value="1"/>
</dbReference>
<proteinExistence type="inferred from homology"/>
<dbReference type="InterPro" id="IPR000945">
    <property type="entry name" value="DBH-like"/>
</dbReference>
<protein>
    <recommendedName>
        <fullName evidence="6">DOMON domain-containing protein</fullName>
    </recommendedName>
</protein>
<keyword evidence="2" id="KW-1015">Disulfide bond</keyword>
<feature type="domain" description="DOMON" evidence="6">
    <location>
        <begin position="56"/>
        <end position="173"/>
    </location>
</feature>
<accession>A0ABP1PHP4</accession>
<sequence>MSPWKFYLFLCYSVLHVTFTSSQGYLPLVTQNPEVKSSFSSSDNPYSHRLTLDPKGRFILEWLVDFPTERVFFNVTVATNGYVGFGFSKKGEMAGSDLIIGGVDKNGQPYFTDRHALGDVLPVLDQSQDWVLHEAWERGALTFLSFSRPFDTCDTREDIPITDDLLTLIWAYSERDDELEFHFQNRGAYHVYLLDPDLTPEGLNDPYRQSLDNATGSSSVFSMKQERTLPVNDTLYWCSFHKVPTTQKNHIIGFNTAFPSDRDRKMVHHLLVYRCHGDQDTPESQILEQSEANGGGECYQGTSVGPPATSLCRELIHGWGAGGRAVFFPDHVGIPMSENGTEFFMLQVHYDNPNMVSNTSVNVSVDAYYTPNVRENDAGLIMFGANVPGAANLLIPPSTLNHVIFGQCAPSCTNYLLPKEGINVFAAALHTHTTGKEAKLHQYRDGREHPWILSDDNYNFDFQQVRVLRVERKIYPGDQMVMRCVYDTTLRNGSVVTGGFSTRHEMCLGLVYYYRRIPGVISCLSEIRRDSYMDLIGITNTTFDAEKRDEVITEPSQRAGLTVTEHATNNIEWHLGLREEIQRQQKYQVHTSICPNTLAIRAAQSAGNGSSSNSNDTAEAATSNVEDGSRTRRGNSEEGRFRNNAVERPLRRYTGDRVVIVGQPPIGPNAIVISVNERGVERKLYENEVVFPREIPPYTRPPQCRLDFGLPRPPFGFF</sequence>